<dbReference type="SUPFAM" id="SSF53448">
    <property type="entry name" value="Nucleotide-diphospho-sugar transferases"/>
    <property type="match status" value="1"/>
</dbReference>
<evidence type="ECO:0000259" key="1">
    <source>
        <dbReference type="Pfam" id="PF00535"/>
    </source>
</evidence>
<keyword evidence="3" id="KW-1185">Reference proteome</keyword>
<dbReference type="InterPro" id="IPR001173">
    <property type="entry name" value="Glyco_trans_2-like"/>
</dbReference>
<dbReference type="PANTHER" id="PTHR43685:SF11">
    <property type="entry name" value="GLYCOSYLTRANSFERASE TAGX-RELATED"/>
    <property type="match status" value="1"/>
</dbReference>
<evidence type="ECO:0000313" key="3">
    <source>
        <dbReference type="Proteomes" id="UP000239001"/>
    </source>
</evidence>
<sequence>MSLKTVSSPEISVIIPSYNGERYIVQAIDSVRIQQNCSYEIIIIDDGSTDQTRDVLQSYNNQIHYVYQDNQGVSAARNKGIELSRGEFIAFLDADDYFLPDKLAAQLAVFKAQPELGIVHSGWCRVNSQGNPIVDVCPWQNVPNLDLESWLIWKPVLPSAMMFRREWLVKVGGFDSRFPPAEDTELILRLALKGCQANWLRKITVCYRQHEQSSTNQGLPQARSLTNVIEHFFSQPDLPISIRFIEKRVRYGTFVWIAWYLYSTGHPALMAEYLKKAWLSKPYLPTDSIINWIESFSKYSSNLGETFDAYCFTSLPEWQDLTKWLIAYIETESLSTTSNASFSNLISNQISSVKED</sequence>
<keyword evidence="2" id="KW-0808">Transferase</keyword>
<dbReference type="OrthoDB" id="440227at2"/>
<accession>A0A2T1M3S1</accession>
<reference evidence="2 3" key="1">
    <citation type="submission" date="2018-03" db="EMBL/GenBank/DDBJ databases">
        <title>The ancient ancestry and fast evolution of plastids.</title>
        <authorList>
            <person name="Moore K.R."/>
            <person name="Magnabosco C."/>
            <person name="Momper L."/>
            <person name="Gold D.A."/>
            <person name="Bosak T."/>
            <person name="Fournier G.P."/>
        </authorList>
    </citation>
    <scope>NUCLEOTIDE SEQUENCE [LARGE SCALE GENOMIC DNA]</scope>
    <source>
        <strain evidence="2 3">CCALA 016</strain>
    </source>
</reference>
<dbReference type="PANTHER" id="PTHR43685">
    <property type="entry name" value="GLYCOSYLTRANSFERASE"/>
    <property type="match status" value="1"/>
</dbReference>
<dbReference type="Proteomes" id="UP000239001">
    <property type="component" value="Unassembled WGS sequence"/>
</dbReference>
<dbReference type="AlphaFoldDB" id="A0A2T1M3S1"/>
<proteinExistence type="predicted"/>
<dbReference type="InterPro" id="IPR050834">
    <property type="entry name" value="Glycosyltransf_2"/>
</dbReference>
<protein>
    <submittedName>
        <fullName evidence="2">Glycosyl transferase</fullName>
    </submittedName>
</protein>
<gene>
    <name evidence="2" type="ORF">C7H19_01505</name>
</gene>
<dbReference type="GO" id="GO:0016740">
    <property type="term" value="F:transferase activity"/>
    <property type="evidence" value="ECO:0007669"/>
    <property type="project" value="UniProtKB-KW"/>
</dbReference>
<comment type="caution">
    <text evidence="2">The sequence shown here is derived from an EMBL/GenBank/DDBJ whole genome shotgun (WGS) entry which is preliminary data.</text>
</comment>
<reference evidence="2 3" key="2">
    <citation type="submission" date="2018-03" db="EMBL/GenBank/DDBJ databases">
        <authorList>
            <person name="Keele B.F."/>
        </authorList>
    </citation>
    <scope>NUCLEOTIDE SEQUENCE [LARGE SCALE GENOMIC DNA]</scope>
    <source>
        <strain evidence="2 3">CCALA 016</strain>
    </source>
</reference>
<name>A0A2T1M3S1_9CHRO</name>
<organism evidence="2 3">
    <name type="scientific">Aphanothece hegewaldii CCALA 016</name>
    <dbReference type="NCBI Taxonomy" id="2107694"/>
    <lineage>
        <taxon>Bacteria</taxon>
        <taxon>Bacillati</taxon>
        <taxon>Cyanobacteriota</taxon>
        <taxon>Cyanophyceae</taxon>
        <taxon>Oscillatoriophycideae</taxon>
        <taxon>Chroococcales</taxon>
        <taxon>Aphanothecaceae</taxon>
        <taxon>Aphanothece</taxon>
    </lineage>
</organism>
<feature type="domain" description="Glycosyltransferase 2-like" evidence="1">
    <location>
        <begin position="12"/>
        <end position="119"/>
    </location>
</feature>
<dbReference type="InterPro" id="IPR029044">
    <property type="entry name" value="Nucleotide-diphossugar_trans"/>
</dbReference>
<dbReference type="EMBL" id="PXOH01000001">
    <property type="protein sequence ID" value="PSF39491.1"/>
    <property type="molecule type" value="Genomic_DNA"/>
</dbReference>
<dbReference type="Gene3D" id="3.90.550.10">
    <property type="entry name" value="Spore Coat Polysaccharide Biosynthesis Protein SpsA, Chain A"/>
    <property type="match status" value="1"/>
</dbReference>
<evidence type="ECO:0000313" key="2">
    <source>
        <dbReference type="EMBL" id="PSF39491.1"/>
    </source>
</evidence>
<dbReference type="Pfam" id="PF00535">
    <property type="entry name" value="Glycos_transf_2"/>
    <property type="match status" value="1"/>
</dbReference>